<dbReference type="EMBL" id="CP019082">
    <property type="protein sequence ID" value="APW62347.1"/>
    <property type="molecule type" value="Genomic_DNA"/>
</dbReference>
<name>A0A1U7CTS5_9BACT</name>
<dbReference type="RefSeq" id="WP_076348382.1">
    <property type="nucleotide sequence ID" value="NZ_CP019082.1"/>
</dbReference>
<dbReference type="EC" id="2.1.1.-" evidence="3"/>
<dbReference type="Proteomes" id="UP000186309">
    <property type="component" value="Chromosome"/>
</dbReference>
<keyword evidence="3" id="KW-0489">Methyltransferase</keyword>
<proteinExistence type="predicted"/>
<dbReference type="GO" id="GO:0032259">
    <property type="term" value="P:methylation"/>
    <property type="evidence" value="ECO:0007669"/>
    <property type="project" value="UniProtKB-KW"/>
</dbReference>
<evidence type="ECO:0000313" key="4">
    <source>
        <dbReference type="Proteomes" id="UP000186309"/>
    </source>
</evidence>
<dbReference type="AlphaFoldDB" id="A0A1U7CTS5"/>
<dbReference type="OrthoDB" id="276857at2"/>
<dbReference type="STRING" id="1387353.BSF38_03886"/>
<dbReference type="InterPro" id="IPR029063">
    <property type="entry name" value="SAM-dependent_MTases_sf"/>
</dbReference>
<dbReference type="NCBIfam" id="TIGR01444">
    <property type="entry name" value="fkbM_fam"/>
    <property type="match status" value="1"/>
</dbReference>
<feature type="region of interest" description="Disordered" evidence="1">
    <location>
        <begin position="294"/>
        <end position="328"/>
    </location>
</feature>
<reference evidence="4" key="1">
    <citation type="submission" date="2016-12" db="EMBL/GenBank/DDBJ databases">
        <title>Comparative genomics of four Isosphaeraceae planctomycetes: a common pool of plasmids and glycoside hydrolase genes.</title>
        <authorList>
            <person name="Ivanova A."/>
        </authorList>
    </citation>
    <scope>NUCLEOTIDE SEQUENCE [LARGE SCALE GENOMIC DNA]</scope>
    <source>
        <strain evidence="4">PX4</strain>
    </source>
</reference>
<feature type="compositionally biased region" description="Basic and acidic residues" evidence="1">
    <location>
        <begin position="317"/>
        <end position="328"/>
    </location>
</feature>
<dbReference type="KEGG" id="pbor:BSF38_03886"/>
<dbReference type="InterPro" id="IPR006342">
    <property type="entry name" value="FkbM_mtfrase"/>
</dbReference>
<dbReference type="SUPFAM" id="SSF53335">
    <property type="entry name" value="S-adenosyl-L-methionine-dependent methyltransferases"/>
    <property type="match status" value="1"/>
</dbReference>
<accession>A0A1U7CTS5</accession>
<keyword evidence="3" id="KW-0808">Transferase</keyword>
<dbReference type="InterPro" id="IPR052514">
    <property type="entry name" value="SAM-dependent_MTase"/>
</dbReference>
<dbReference type="GO" id="GO:0008168">
    <property type="term" value="F:methyltransferase activity"/>
    <property type="evidence" value="ECO:0007669"/>
    <property type="project" value="UniProtKB-KW"/>
</dbReference>
<dbReference type="Pfam" id="PF05050">
    <property type="entry name" value="Methyltransf_21"/>
    <property type="match status" value="1"/>
</dbReference>
<evidence type="ECO:0000256" key="1">
    <source>
        <dbReference type="SAM" id="MobiDB-lite"/>
    </source>
</evidence>
<dbReference type="PANTHER" id="PTHR34203">
    <property type="entry name" value="METHYLTRANSFERASE, FKBM FAMILY PROTEIN"/>
    <property type="match status" value="1"/>
</dbReference>
<evidence type="ECO:0000259" key="2">
    <source>
        <dbReference type="Pfam" id="PF05050"/>
    </source>
</evidence>
<protein>
    <submittedName>
        <fullName evidence="3">31-O-demethyl-FK506 methyltransferase FkbM</fullName>
        <ecNumber evidence="3">2.1.1.-</ecNumber>
    </submittedName>
</protein>
<organism evidence="3 4">
    <name type="scientific">Paludisphaera borealis</name>
    <dbReference type="NCBI Taxonomy" id="1387353"/>
    <lineage>
        <taxon>Bacteria</taxon>
        <taxon>Pseudomonadati</taxon>
        <taxon>Planctomycetota</taxon>
        <taxon>Planctomycetia</taxon>
        <taxon>Isosphaerales</taxon>
        <taxon>Isosphaeraceae</taxon>
        <taxon>Paludisphaera</taxon>
    </lineage>
</organism>
<keyword evidence="4" id="KW-1185">Reference proteome</keyword>
<gene>
    <name evidence="3" type="primary">fkbM_2</name>
    <name evidence="3" type="ORF">BSF38_03886</name>
</gene>
<feature type="domain" description="Methyltransferase FkbM" evidence="2">
    <location>
        <begin position="48"/>
        <end position="253"/>
    </location>
</feature>
<evidence type="ECO:0000313" key="3">
    <source>
        <dbReference type="EMBL" id="APW62347.1"/>
    </source>
</evidence>
<dbReference type="Gene3D" id="3.40.50.150">
    <property type="entry name" value="Vaccinia Virus protein VP39"/>
    <property type="match status" value="1"/>
</dbReference>
<sequence length="328" mass="36158">MQRKSPKTMLPNGLAAHGATPNTVRLYQLILDYFHYGVAFVPGMTVVDVGANIGLFSLEVLQRCGGDVNLIALEPGPLAYADLERNLREHFPTSPARPLRCALSDHPGEAVFYDRPLASALSSLEPGGLTDRRQLVQSLLRPDPPADFQSITPRWLKRLPRPIASQALDWLIRRVESKVVPAPCRLKTLSQIIAEESITRVDFLKVDVEGAELKVLGGVVPADWPKIEALAVEVHDIDDRVEGVRRMLEDAGFARIEVGQEWLFESSNVYMVFAGRERPDASASRDFHSAASPVAVGSIDRRRHARPSDPETLTAHTSDRRGDGGPVR</sequence>
<dbReference type="PANTHER" id="PTHR34203:SF15">
    <property type="entry name" value="SLL1173 PROTEIN"/>
    <property type="match status" value="1"/>
</dbReference>